<accession>A0ABR8EGE0</accession>
<protein>
    <submittedName>
        <fullName evidence="1">Uncharacterized protein</fullName>
    </submittedName>
</protein>
<organism evidence="1 2">
    <name type="scientific">Planktothricoides raciborskii FACHB-1370</name>
    <dbReference type="NCBI Taxonomy" id="2949576"/>
    <lineage>
        <taxon>Bacteria</taxon>
        <taxon>Bacillati</taxon>
        <taxon>Cyanobacteriota</taxon>
        <taxon>Cyanophyceae</taxon>
        <taxon>Oscillatoriophycideae</taxon>
        <taxon>Oscillatoriales</taxon>
        <taxon>Oscillatoriaceae</taxon>
        <taxon>Planktothricoides</taxon>
    </lineage>
</organism>
<dbReference type="EMBL" id="JACJSK010000026">
    <property type="protein sequence ID" value="MBD2545676.1"/>
    <property type="molecule type" value="Genomic_DNA"/>
</dbReference>
<evidence type="ECO:0000313" key="1">
    <source>
        <dbReference type="EMBL" id="MBD2545676.1"/>
    </source>
</evidence>
<name>A0ABR8EGE0_9CYAN</name>
<reference evidence="1 2" key="1">
    <citation type="journal article" date="2020" name="ISME J.">
        <title>Comparative genomics reveals insights into cyanobacterial evolution and habitat adaptation.</title>
        <authorList>
            <person name="Chen M.Y."/>
            <person name="Teng W.K."/>
            <person name="Zhao L."/>
            <person name="Hu C.X."/>
            <person name="Zhou Y.K."/>
            <person name="Han B.P."/>
            <person name="Song L.R."/>
            <person name="Shu W.S."/>
        </authorList>
    </citation>
    <scope>NUCLEOTIDE SEQUENCE [LARGE SCALE GENOMIC DNA]</scope>
    <source>
        <strain evidence="1 2">FACHB-1370</strain>
    </source>
</reference>
<comment type="caution">
    <text evidence="1">The sequence shown here is derived from an EMBL/GenBank/DDBJ whole genome shotgun (WGS) entry which is preliminary data.</text>
</comment>
<gene>
    <name evidence="1" type="ORF">H6G72_17900</name>
</gene>
<evidence type="ECO:0000313" key="2">
    <source>
        <dbReference type="Proteomes" id="UP000641954"/>
    </source>
</evidence>
<keyword evidence="2" id="KW-1185">Reference proteome</keyword>
<sequence length="64" mass="7323">MVICPLSFAHGEVIFCDWEHRLKPPGHKEHEDFLGDLCVSVVKTLWADKLINYLLTSIKNSLIT</sequence>
<proteinExistence type="predicted"/>
<dbReference type="RefSeq" id="WP_156332008.1">
    <property type="nucleotide sequence ID" value="NZ_JACJSK010000026.1"/>
</dbReference>
<dbReference type="Proteomes" id="UP000641954">
    <property type="component" value="Unassembled WGS sequence"/>
</dbReference>